<accession>A0A165J0H7</accession>
<dbReference type="EMBL" id="KV425978">
    <property type="protein sequence ID" value="KZV94143.1"/>
    <property type="molecule type" value="Genomic_DNA"/>
</dbReference>
<dbReference type="AlphaFoldDB" id="A0A165J0H7"/>
<gene>
    <name evidence="2" type="ORF">EXIGLDRAFT_737443</name>
</gene>
<evidence type="ECO:0000313" key="3">
    <source>
        <dbReference type="Proteomes" id="UP000077266"/>
    </source>
</evidence>
<name>A0A165J0H7_EXIGL</name>
<proteinExistence type="predicted"/>
<keyword evidence="3" id="KW-1185">Reference proteome</keyword>
<dbReference type="Proteomes" id="UP000077266">
    <property type="component" value="Unassembled WGS sequence"/>
</dbReference>
<organism evidence="2 3">
    <name type="scientific">Exidia glandulosa HHB12029</name>
    <dbReference type="NCBI Taxonomy" id="1314781"/>
    <lineage>
        <taxon>Eukaryota</taxon>
        <taxon>Fungi</taxon>
        <taxon>Dikarya</taxon>
        <taxon>Basidiomycota</taxon>
        <taxon>Agaricomycotina</taxon>
        <taxon>Agaricomycetes</taxon>
        <taxon>Auriculariales</taxon>
        <taxon>Exidiaceae</taxon>
        <taxon>Exidia</taxon>
    </lineage>
</organism>
<protein>
    <submittedName>
        <fullName evidence="2">Uncharacterized protein</fullName>
    </submittedName>
</protein>
<evidence type="ECO:0000313" key="2">
    <source>
        <dbReference type="EMBL" id="KZV94143.1"/>
    </source>
</evidence>
<feature type="compositionally biased region" description="Basic residues" evidence="1">
    <location>
        <begin position="52"/>
        <end position="72"/>
    </location>
</feature>
<dbReference type="InParanoid" id="A0A165J0H7"/>
<evidence type="ECO:0000256" key="1">
    <source>
        <dbReference type="SAM" id="MobiDB-lite"/>
    </source>
</evidence>
<feature type="region of interest" description="Disordered" evidence="1">
    <location>
        <begin position="47"/>
        <end position="72"/>
    </location>
</feature>
<reference evidence="2 3" key="1">
    <citation type="journal article" date="2016" name="Mol. Biol. Evol.">
        <title>Comparative Genomics of Early-Diverging Mushroom-Forming Fungi Provides Insights into the Origins of Lignocellulose Decay Capabilities.</title>
        <authorList>
            <person name="Nagy L.G."/>
            <person name="Riley R."/>
            <person name="Tritt A."/>
            <person name="Adam C."/>
            <person name="Daum C."/>
            <person name="Floudas D."/>
            <person name="Sun H."/>
            <person name="Yadav J.S."/>
            <person name="Pangilinan J."/>
            <person name="Larsson K.H."/>
            <person name="Matsuura K."/>
            <person name="Barry K."/>
            <person name="Labutti K."/>
            <person name="Kuo R."/>
            <person name="Ohm R.A."/>
            <person name="Bhattacharya S.S."/>
            <person name="Shirouzu T."/>
            <person name="Yoshinaga Y."/>
            <person name="Martin F.M."/>
            <person name="Grigoriev I.V."/>
            <person name="Hibbett D.S."/>
        </authorList>
    </citation>
    <scope>NUCLEOTIDE SEQUENCE [LARGE SCALE GENOMIC DNA]</scope>
    <source>
        <strain evidence="2 3">HHB12029</strain>
    </source>
</reference>
<sequence length="72" mass="7760">MRSLLSAQQGNARMTSGAAPLRRLAAVQALPSLVDGGDIELAIRSCESQQSHKAKKSTRTLHLHKATRPRNA</sequence>